<sequence length="111" mass="12672">MLKLLLVLHLILLVTTVKGWPISETSSGKAENDLVEVRSLRAQEPRRGCRQGCRGQSDTEVGATRVTEAEEYPDSYPQEWRPRPIFGLISDIIETARYGLRVDKSRPRFLF</sequence>
<proteinExistence type="predicted"/>
<evidence type="ECO:0000313" key="3">
    <source>
        <dbReference type="EMBL" id="JAT37660.1"/>
    </source>
</evidence>
<keyword evidence="2" id="KW-0732">Signal</keyword>
<gene>
    <name evidence="3" type="ORF">g.53955</name>
</gene>
<dbReference type="AlphaFoldDB" id="A0A1B6MNZ1"/>
<organism evidence="3">
    <name type="scientific">Graphocephala atropunctata</name>
    <dbReference type="NCBI Taxonomy" id="36148"/>
    <lineage>
        <taxon>Eukaryota</taxon>
        <taxon>Metazoa</taxon>
        <taxon>Ecdysozoa</taxon>
        <taxon>Arthropoda</taxon>
        <taxon>Hexapoda</taxon>
        <taxon>Insecta</taxon>
        <taxon>Pterygota</taxon>
        <taxon>Neoptera</taxon>
        <taxon>Paraneoptera</taxon>
        <taxon>Hemiptera</taxon>
        <taxon>Auchenorrhyncha</taxon>
        <taxon>Membracoidea</taxon>
        <taxon>Cicadellidae</taxon>
        <taxon>Cicadellinae</taxon>
        <taxon>Cicadellini</taxon>
        <taxon>Graphocephala</taxon>
    </lineage>
</organism>
<accession>A0A1B6MNZ1</accession>
<feature type="chain" id="PRO_5008588342" evidence="2">
    <location>
        <begin position="20"/>
        <end position="111"/>
    </location>
</feature>
<feature type="signal peptide" evidence="2">
    <location>
        <begin position="1"/>
        <end position="19"/>
    </location>
</feature>
<dbReference type="EMBL" id="GEBQ01002317">
    <property type="protein sequence ID" value="JAT37660.1"/>
    <property type="molecule type" value="Transcribed_RNA"/>
</dbReference>
<feature type="region of interest" description="Disordered" evidence="1">
    <location>
        <begin position="46"/>
        <end position="75"/>
    </location>
</feature>
<reference evidence="3" key="1">
    <citation type="submission" date="2015-11" db="EMBL/GenBank/DDBJ databases">
        <title>De novo transcriptome assembly of four potential Pierce s Disease insect vectors from Arizona vineyards.</title>
        <authorList>
            <person name="Tassone E.E."/>
        </authorList>
    </citation>
    <scope>NUCLEOTIDE SEQUENCE</scope>
</reference>
<protein>
    <submittedName>
        <fullName evidence="3">Uncharacterized protein</fullName>
    </submittedName>
</protein>
<evidence type="ECO:0000256" key="1">
    <source>
        <dbReference type="SAM" id="MobiDB-lite"/>
    </source>
</evidence>
<evidence type="ECO:0000256" key="2">
    <source>
        <dbReference type="SAM" id="SignalP"/>
    </source>
</evidence>
<name>A0A1B6MNZ1_9HEMI</name>